<dbReference type="STRING" id="587636.SAMN05216199_1123"/>
<proteinExistence type="predicted"/>
<dbReference type="Gene3D" id="3.40.50.720">
    <property type="entry name" value="NAD(P)-binding Rossmann-like Domain"/>
    <property type="match status" value="1"/>
</dbReference>
<organism evidence="2 3">
    <name type="scientific">Pedococcus cremeus</name>
    <dbReference type="NCBI Taxonomy" id="587636"/>
    <lineage>
        <taxon>Bacteria</taxon>
        <taxon>Bacillati</taxon>
        <taxon>Actinomycetota</taxon>
        <taxon>Actinomycetes</taxon>
        <taxon>Micrococcales</taxon>
        <taxon>Intrasporangiaceae</taxon>
        <taxon>Pedococcus</taxon>
    </lineage>
</organism>
<dbReference type="Proteomes" id="UP000199019">
    <property type="component" value="Unassembled WGS sequence"/>
</dbReference>
<dbReference type="OrthoDB" id="4426339at2"/>
<dbReference type="RefSeq" id="WP_091756010.1">
    <property type="nucleotide sequence ID" value="NZ_FOHB01000001.1"/>
</dbReference>
<evidence type="ECO:0000313" key="3">
    <source>
        <dbReference type="Proteomes" id="UP000199019"/>
    </source>
</evidence>
<sequence length="334" mass="34715">MVARPRLKEQFRPLRRGHGRVQLGLDPAVGVVLEGLSEEEVQLLEHLDGSLDEVAATAWAARRGIPAERVATLLRTLRAHSLTVERPAHRFDLAGLAPAARDALRADAAALACAYRSPDDGYAVLGRRARRQVVVCGTGGLPALLVQALRQAGVGHVLTGRYAGEEPPGQRPPDLVVLTGVGAVAAEAASPWLRGRVAHLPVVLHGTSAEVGPLVVPGTGPCLRCVDLTRTDHDPGWPAVLAQLTPTAVGPVAEASGETSLVFATAGLAAMTVLAALDGHPQHPGTSWRLGLPAPRVAEQVWLRHPDCGCAGADAQGKQGPERGSARASATMAG</sequence>
<evidence type="ECO:0000256" key="1">
    <source>
        <dbReference type="SAM" id="MobiDB-lite"/>
    </source>
</evidence>
<accession>A0A1H9RTY4</accession>
<protein>
    <recommendedName>
        <fullName evidence="4">Bacteriocin biosynthesis cyclodehydratase domain-containing protein</fullName>
    </recommendedName>
</protein>
<dbReference type="AlphaFoldDB" id="A0A1H9RTY4"/>
<dbReference type="EMBL" id="FOHB01000001">
    <property type="protein sequence ID" value="SER76262.1"/>
    <property type="molecule type" value="Genomic_DNA"/>
</dbReference>
<evidence type="ECO:0000313" key="2">
    <source>
        <dbReference type="EMBL" id="SER76262.1"/>
    </source>
</evidence>
<name>A0A1H9RTY4_9MICO</name>
<keyword evidence="3" id="KW-1185">Reference proteome</keyword>
<evidence type="ECO:0008006" key="4">
    <source>
        <dbReference type="Google" id="ProtNLM"/>
    </source>
</evidence>
<feature type="region of interest" description="Disordered" evidence="1">
    <location>
        <begin position="311"/>
        <end position="334"/>
    </location>
</feature>
<reference evidence="3" key="1">
    <citation type="submission" date="2016-10" db="EMBL/GenBank/DDBJ databases">
        <authorList>
            <person name="Varghese N."/>
            <person name="Submissions S."/>
        </authorList>
    </citation>
    <scope>NUCLEOTIDE SEQUENCE [LARGE SCALE GENOMIC DNA]</scope>
    <source>
        <strain evidence="3">CGMCC 1.6963</strain>
    </source>
</reference>
<gene>
    <name evidence="2" type="ORF">SAMN05216199_1123</name>
</gene>